<dbReference type="Gene3D" id="1.20.1250.20">
    <property type="entry name" value="MFS general substrate transporter like domains"/>
    <property type="match status" value="1"/>
</dbReference>
<dbReference type="EMBL" id="JBAHYK010002683">
    <property type="protein sequence ID" value="KAL0564593.1"/>
    <property type="molecule type" value="Genomic_DNA"/>
</dbReference>
<evidence type="ECO:0000313" key="8">
    <source>
        <dbReference type="Proteomes" id="UP001465976"/>
    </source>
</evidence>
<comment type="caution">
    <text evidence="7">The sequence shown here is derived from an EMBL/GenBank/DDBJ whole genome shotgun (WGS) entry which is preliminary data.</text>
</comment>
<evidence type="ECO:0000256" key="2">
    <source>
        <dbReference type="ARBA" id="ARBA00022448"/>
    </source>
</evidence>
<gene>
    <name evidence="7" type="ORF">V5O48_017451</name>
</gene>
<evidence type="ECO:0000256" key="5">
    <source>
        <dbReference type="ARBA" id="ARBA00023136"/>
    </source>
</evidence>
<evidence type="ECO:0000256" key="1">
    <source>
        <dbReference type="ARBA" id="ARBA00004141"/>
    </source>
</evidence>
<dbReference type="PANTHER" id="PTHR43791">
    <property type="entry name" value="PERMEASE-RELATED"/>
    <property type="match status" value="1"/>
</dbReference>
<dbReference type="PANTHER" id="PTHR43791:SF49">
    <property type="entry name" value="TRANSPORTER, PUTATIVE (AFU_ORTHOLOGUE AFUA_4G04250)-RELATED"/>
    <property type="match status" value="1"/>
</dbReference>
<evidence type="ECO:0000313" key="7">
    <source>
        <dbReference type="EMBL" id="KAL0564593.1"/>
    </source>
</evidence>
<feature type="non-terminal residue" evidence="7">
    <location>
        <position position="100"/>
    </location>
</feature>
<feature type="compositionally biased region" description="Basic and acidic residues" evidence="6">
    <location>
        <begin position="1"/>
        <end position="14"/>
    </location>
</feature>
<sequence length="100" mass="11210">MSSFKEKEDSEKGSGENASYAEIEIDTEAEKRLVRRLDLRIVPASMTIYLLCFLDRSNIGNAKLLNADVGDSLQQTAHTSNSQFNTALMIFLVAYILFET</sequence>
<proteinExistence type="predicted"/>
<accession>A0ABR3ENZ7</accession>
<evidence type="ECO:0000256" key="3">
    <source>
        <dbReference type="ARBA" id="ARBA00022692"/>
    </source>
</evidence>
<dbReference type="InterPro" id="IPR036259">
    <property type="entry name" value="MFS_trans_sf"/>
</dbReference>
<keyword evidence="8" id="KW-1185">Reference proteome</keyword>
<keyword evidence="2" id="KW-0813">Transport</keyword>
<feature type="region of interest" description="Disordered" evidence="6">
    <location>
        <begin position="1"/>
        <end position="21"/>
    </location>
</feature>
<comment type="subcellular location">
    <subcellularLocation>
        <location evidence="1">Membrane</location>
        <topology evidence="1">Multi-pass membrane protein</topology>
    </subcellularLocation>
</comment>
<organism evidence="7 8">
    <name type="scientific">Marasmius crinis-equi</name>
    <dbReference type="NCBI Taxonomy" id="585013"/>
    <lineage>
        <taxon>Eukaryota</taxon>
        <taxon>Fungi</taxon>
        <taxon>Dikarya</taxon>
        <taxon>Basidiomycota</taxon>
        <taxon>Agaricomycotina</taxon>
        <taxon>Agaricomycetes</taxon>
        <taxon>Agaricomycetidae</taxon>
        <taxon>Agaricales</taxon>
        <taxon>Marasmiineae</taxon>
        <taxon>Marasmiaceae</taxon>
        <taxon>Marasmius</taxon>
    </lineage>
</organism>
<evidence type="ECO:0000256" key="4">
    <source>
        <dbReference type="ARBA" id="ARBA00022989"/>
    </source>
</evidence>
<keyword evidence="4" id="KW-1133">Transmembrane helix</keyword>
<keyword evidence="5" id="KW-0472">Membrane</keyword>
<name>A0ABR3ENZ7_9AGAR</name>
<dbReference type="Proteomes" id="UP001465976">
    <property type="component" value="Unassembled WGS sequence"/>
</dbReference>
<evidence type="ECO:0000256" key="6">
    <source>
        <dbReference type="SAM" id="MobiDB-lite"/>
    </source>
</evidence>
<reference evidence="7 8" key="1">
    <citation type="submission" date="2024-02" db="EMBL/GenBank/DDBJ databases">
        <title>A draft genome for the cacao thread blight pathogen Marasmius crinis-equi.</title>
        <authorList>
            <person name="Cohen S.P."/>
            <person name="Baruah I.K."/>
            <person name="Amoako-Attah I."/>
            <person name="Bukari Y."/>
            <person name="Meinhardt L.W."/>
            <person name="Bailey B.A."/>
        </authorList>
    </citation>
    <scope>NUCLEOTIDE SEQUENCE [LARGE SCALE GENOMIC DNA]</scope>
    <source>
        <strain evidence="7 8">GH-76</strain>
    </source>
</reference>
<protein>
    <submittedName>
        <fullName evidence="7">Uncharacterized protein</fullName>
    </submittedName>
</protein>
<keyword evidence="3" id="KW-0812">Transmembrane</keyword>
<dbReference type="SUPFAM" id="SSF103473">
    <property type="entry name" value="MFS general substrate transporter"/>
    <property type="match status" value="1"/>
</dbReference>